<evidence type="ECO:0000256" key="13">
    <source>
        <dbReference type="ARBA" id="ARBA00023211"/>
    </source>
</evidence>
<keyword evidence="6 20" id="KW-0235">DNA replication</keyword>
<dbReference type="GO" id="GO:0045004">
    <property type="term" value="P:DNA replication proofreading"/>
    <property type="evidence" value="ECO:0007669"/>
    <property type="project" value="TreeGrafter"/>
</dbReference>
<evidence type="ECO:0000256" key="9">
    <source>
        <dbReference type="ARBA" id="ARBA00022801"/>
    </source>
</evidence>
<dbReference type="Pfam" id="PF00929">
    <property type="entry name" value="RNase_T"/>
    <property type="match status" value="1"/>
</dbReference>
<dbReference type="Proteomes" id="UP000218023">
    <property type="component" value="Unassembled WGS sequence"/>
</dbReference>
<evidence type="ECO:0000256" key="16">
    <source>
        <dbReference type="ARBA" id="ARBA00049244"/>
    </source>
</evidence>
<evidence type="ECO:0000256" key="14">
    <source>
        <dbReference type="ARBA" id="ARBA00025483"/>
    </source>
</evidence>
<keyword evidence="4 20" id="KW-0808">Transferase</keyword>
<evidence type="ECO:0000256" key="1">
    <source>
        <dbReference type="ARBA" id="ARBA00001936"/>
    </source>
</evidence>
<keyword evidence="11 19" id="KW-0460">Magnesium</keyword>
<dbReference type="EC" id="2.7.7.7" evidence="2 20"/>
<keyword evidence="8 19" id="KW-0479">Metal-binding</keyword>
<evidence type="ECO:0000313" key="22">
    <source>
        <dbReference type="EMBL" id="PAU96960.1"/>
    </source>
</evidence>
<comment type="caution">
    <text evidence="22">The sequence shown here is derived from an EMBL/GenBank/DDBJ whole genome shotgun (WGS) entry which is preliminary data.</text>
</comment>
<evidence type="ECO:0000256" key="5">
    <source>
        <dbReference type="ARBA" id="ARBA00022695"/>
    </source>
</evidence>
<evidence type="ECO:0000256" key="8">
    <source>
        <dbReference type="ARBA" id="ARBA00022723"/>
    </source>
</evidence>
<comment type="function">
    <text evidence="14 20">DNA polymerase III is a complex, multichain enzyme responsible for most of the replicative synthesis in bacteria. The epsilon subunit contain the editing function and is a proofreading 3'-5' exonuclease.</text>
</comment>
<evidence type="ECO:0000256" key="2">
    <source>
        <dbReference type="ARBA" id="ARBA00012417"/>
    </source>
</evidence>
<dbReference type="PANTHER" id="PTHR30231">
    <property type="entry name" value="DNA POLYMERASE III SUBUNIT EPSILON"/>
    <property type="match status" value="1"/>
</dbReference>
<dbReference type="GO" id="GO:0005829">
    <property type="term" value="C:cytosol"/>
    <property type="evidence" value="ECO:0007669"/>
    <property type="project" value="TreeGrafter"/>
</dbReference>
<feature type="binding site" evidence="18">
    <location>
        <position position="155"/>
    </location>
    <ligand>
        <name>substrate</name>
    </ligand>
</feature>
<dbReference type="GO" id="GO:0046872">
    <property type="term" value="F:metal ion binding"/>
    <property type="evidence" value="ECO:0007669"/>
    <property type="project" value="UniProtKB-KW"/>
</dbReference>
<keyword evidence="5 20" id="KW-0548">Nucleotidyltransferase</keyword>
<dbReference type="NCBIfam" id="TIGR01406">
    <property type="entry name" value="dnaQ_proteo"/>
    <property type="match status" value="1"/>
</dbReference>
<keyword evidence="7 20" id="KW-0540">Nuclease</keyword>
<dbReference type="InterPro" id="IPR036397">
    <property type="entry name" value="RNaseH_sf"/>
</dbReference>
<dbReference type="OrthoDB" id="9804290at2"/>
<evidence type="ECO:0000256" key="17">
    <source>
        <dbReference type="PIRSR" id="PIRSR606309-1"/>
    </source>
</evidence>
<dbReference type="GO" id="GO:0003887">
    <property type="term" value="F:DNA-directed DNA polymerase activity"/>
    <property type="evidence" value="ECO:0007669"/>
    <property type="project" value="UniProtKB-KW"/>
</dbReference>
<sequence>MREIVLDTETTGFDPDTGDRIVEIGAVELMNHLATGRHFHVYINPERDMPADAFAVHGLSTEFLSDKPRFAEVAADFLAFIGDARLVIHNAAFDMKFLNAELRRAGHPTMPMSRALDTVAMARQKFPGAPVSLDALCRRWGIDNSNRTLHGALLDSELLAEVYLELIGGRQPDLVLVAEPARAAEGPAATTQHRPRAARPAPLAPRITAAEREAHAAFVARMGGKALWLRDVPAN</sequence>
<dbReference type="FunFam" id="3.30.420.10:FF:000012">
    <property type="entry name" value="DNA polymerase III subunit epsilon"/>
    <property type="match status" value="1"/>
</dbReference>
<evidence type="ECO:0000256" key="15">
    <source>
        <dbReference type="ARBA" id="ARBA00026073"/>
    </source>
</evidence>
<dbReference type="InterPro" id="IPR012337">
    <property type="entry name" value="RNaseH-like_sf"/>
</dbReference>
<feature type="binding site" evidence="18">
    <location>
        <position position="7"/>
    </location>
    <ligand>
        <name>substrate</name>
    </ligand>
</feature>
<evidence type="ECO:0000256" key="11">
    <source>
        <dbReference type="ARBA" id="ARBA00022842"/>
    </source>
</evidence>
<evidence type="ECO:0000256" key="18">
    <source>
        <dbReference type="PIRSR" id="PIRSR606309-2"/>
    </source>
</evidence>
<keyword evidence="9 20" id="KW-0378">Hydrolase</keyword>
<evidence type="ECO:0000256" key="3">
    <source>
        <dbReference type="ARBA" id="ARBA00020352"/>
    </source>
</evidence>
<dbReference type="CDD" id="cd06131">
    <property type="entry name" value="DNA_pol_III_epsilon_Ecoli_like"/>
    <property type="match status" value="1"/>
</dbReference>
<reference evidence="22 23" key="1">
    <citation type="submission" date="2017-09" db="EMBL/GenBank/DDBJ databases">
        <title>Paracoccus alkalisoli sp. nov., isolated from saline alkaline soil.</title>
        <authorList>
            <person name="Dong X."/>
            <person name="Zhang G."/>
        </authorList>
    </citation>
    <scope>NUCLEOTIDE SEQUENCE [LARGE SCALE GENOMIC DNA]</scope>
    <source>
        <strain evidence="22 23">WN007</strain>
    </source>
</reference>
<comment type="cofactor">
    <cofactor evidence="1 20">
        <name>Mn(2+)</name>
        <dbReference type="ChEBI" id="CHEBI:29035"/>
    </cofactor>
</comment>
<dbReference type="InterPro" id="IPR006054">
    <property type="entry name" value="DnaQ"/>
</dbReference>
<accession>A0A2A2GIB8</accession>
<feature type="binding site" evidence="19">
    <location>
        <position position="9"/>
    </location>
    <ligand>
        <name>a divalent metal cation</name>
        <dbReference type="ChEBI" id="CHEBI:60240"/>
        <label>1</label>
        <note>catalytic</note>
    </ligand>
</feature>
<evidence type="ECO:0000256" key="7">
    <source>
        <dbReference type="ARBA" id="ARBA00022722"/>
    </source>
</evidence>
<evidence type="ECO:0000256" key="4">
    <source>
        <dbReference type="ARBA" id="ARBA00022679"/>
    </source>
</evidence>
<dbReference type="AlphaFoldDB" id="A0A2A2GIB8"/>
<keyword evidence="10 20" id="KW-0269">Exonuclease</keyword>
<dbReference type="SUPFAM" id="SSF53098">
    <property type="entry name" value="Ribonuclease H-like"/>
    <property type="match status" value="1"/>
</dbReference>
<dbReference type="RefSeq" id="WP_095640335.1">
    <property type="nucleotide sequence ID" value="NZ_NSJZ01000008.1"/>
</dbReference>
<organism evidence="22 23">
    <name type="scientific">Paracoccus salipaludis</name>
    <dbReference type="NCBI Taxonomy" id="2032623"/>
    <lineage>
        <taxon>Bacteria</taxon>
        <taxon>Pseudomonadati</taxon>
        <taxon>Pseudomonadota</taxon>
        <taxon>Alphaproteobacteria</taxon>
        <taxon>Rhodobacterales</taxon>
        <taxon>Paracoccaceae</taxon>
        <taxon>Paracoccus</taxon>
    </lineage>
</organism>
<name>A0A2A2GIB8_9RHOB</name>
<dbReference type="EMBL" id="NSJZ01000008">
    <property type="protein sequence ID" value="PAU96960.1"/>
    <property type="molecule type" value="Genomic_DNA"/>
</dbReference>
<dbReference type="GO" id="GO:0003677">
    <property type="term" value="F:DNA binding"/>
    <property type="evidence" value="ECO:0007669"/>
    <property type="project" value="InterPro"/>
</dbReference>
<feature type="domain" description="Exonuclease" evidence="21">
    <location>
        <begin position="2"/>
        <end position="172"/>
    </location>
</feature>
<proteinExistence type="predicted"/>
<feature type="binding site" evidence="19">
    <location>
        <position position="155"/>
    </location>
    <ligand>
        <name>a divalent metal cation</name>
        <dbReference type="ChEBI" id="CHEBI:60240"/>
        <label>1</label>
        <note>catalytic</note>
    </ligand>
</feature>
<dbReference type="NCBIfam" id="NF004316">
    <property type="entry name" value="PRK05711.1"/>
    <property type="match status" value="1"/>
</dbReference>
<evidence type="ECO:0000256" key="10">
    <source>
        <dbReference type="ARBA" id="ARBA00022839"/>
    </source>
</evidence>
<evidence type="ECO:0000256" key="20">
    <source>
        <dbReference type="RuleBase" id="RU364087"/>
    </source>
</evidence>
<evidence type="ECO:0000259" key="21">
    <source>
        <dbReference type="SMART" id="SM00479"/>
    </source>
</evidence>
<feature type="active site" description="Proton acceptor" evidence="17">
    <location>
        <position position="150"/>
    </location>
</feature>
<keyword evidence="13 19" id="KW-0464">Manganese</keyword>
<comment type="catalytic activity">
    <reaction evidence="16 20">
        <text>DNA(n) + a 2'-deoxyribonucleoside 5'-triphosphate = DNA(n+1) + diphosphate</text>
        <dbReference type="Rhea" id="RHEA:22508"/>
        <dbReference type="Rhea" id="RHEA-COMP:17339"/>
        <dbReference type="Rhea" id="RHEA-COMP:17340"/>
        <dbReference type="ChEBI" id="CHEBI:33019"/>
        <dbReference type="ChEBI" id="CHEBI:61560"/>
        <dbReference type="ChEBI" id="CHEBI:173112"/>
        <dbReference type="EC" id="2.7.7.7"/>
    </reaction>
</comment>
<dbReference type="NCBIfam" id="TIGR00573">
    <property type="entry name" value="dnaq"/>
    <property type="match status" value="1"/>
</dbReference>
<gene>
    <name evidence="20" type="primary">dnaQ</name>
    <name evidence="22" type="ORF">CK240_10690</name>
</gene>
<comment type="subunit">
    <text evidence="15 20">DNA polymerase III contains a core (composed of alpha, epsilon and theta chains) that associates with a tau subunit. This core dimerizes to form the POLIII' complex. PolIII' associates with the gamma complex (composed of gamma, delta, delta', psi and chi chains) and with the beta chain to form the complete DNA polymerase III complex.</text>
</comment>
<keyword evidence="23" id="KW-1185">Reference proteome</keyword>
<comment type="cofactor">
    <cofactor evidence="19">
        <name>Mg(2+)</name>
        <dbReference type="ChEBI" id="CHEBI:18420"/>
    </cofactor>
    <cofactor evidence="19">
        <name>Mn(2+)</name>
        <dbReference type="ChEBI" id="CHEBI:29035"/>
    </cofactor>
    <text evidence="19">Binds 2 divalent metal cations. Magnesium or manganese.</text>
</comment>
<feature type="binding site" evidence="19">
    <location>
        <position position="7"/>
    </location>
    <ligand>
        <name>a divalent metal cation</name>
        <dbReference type="ChEBI" id="CHEBI:60240"/>
        <label>1</label>
        <note>catalytic</note>
    </ligand>
</feature>
<protein>
    <recommendedName>
        <fullName evidence="3 20">DNA polymerase III subunit epsilon</fullName>
        <ecNumber evidence="2 20">2.7.7.7</ecNumber>
    </recommendedName>
</protein>
<dbReference type="PANTHER" id="PTHR30231:SF41">
    <property type="entry name" value="DNA POLYMERASE III SUBUNIT EPSILON"/>
    <property type="match status" value="1"/>
</dbReference>
<feature type="binding site" evidence="18">
    <location>
        <position position="9"/>
    </location>
    <ligand>
        <name>substrate</name>
    </ligand>
</feature>
<keyword evidence="12 20" id="KW-0239">DNA-directed DNA polymerase</keyword>
<dbReference type="InterPro" id="IPR006309">
    <property type="entry name" value="DnaQ_proteo"/>
</dbReference>
<evidence type="ECO:0000313" key="23">
    <source>
        <dbReference type="Proteomes" id="UP000218023"/>
    </source>
</evidence>
<dbReference type="InterPro" id="IPR013520">
    <property type="entry name" value="Ribonucl_H"/>
</dbReference>
<feature type="binding site" evidence="18">
    <location>
        <position position="57"/>
    </location>
    <ligand>
        <name>substrate</name>
    </ligand>
</feature>
<evidence type="ECO:0000256" key="19">
    <source>
        <dbReference type="PIRSR" id="PIRSR606309-3"/>
    </source>
</evidence>
<dbReference type="SMART" id="SM00479">
    <property type="entry name" value="EXOIII"/>
    <property type="match status" value="1"/>
</dbReference>
<evidence type="ECO:0000256" key="6">
    <source>
        <dbReference type="ARBA" id="ARBA00022705"/>
    </source>
</evidence>
<dbReference type="Gene3D" id="3.30.420.10">
    <property type="entry name" value="Ribonuclease H-like superfamily/Ribonuclease H"/>
    <property type="match status" value="1"/>
</dbReference>
<evidence type="ECO:0000256" key="12">
    <source>
        <dbReference type="ARBA" id="ARBA00022932"/>
    </source>
</evidence>
<dbReference type="GO" id="GO:0008408">
    <property type="term" value="F:3'-5' exonuclease activity"/>
    <property type="evidence" value="ECO:0007669"/>
    <property type="project" value="TreeGrafter"/>
</dbReference>